<name>A0A8J7SA01_9BACT</name>
<keyword evidence="2" id="KW-0540">Nuclease</keyword>
<comment type="caution">
    <text evidence="2">The sequence shown here is derived from an EMBL/GenBank/DDBJ whole genome shotgun (WGS) entry which is preliminary data.</text>
</comment>
<dbReference type="Gene3D" id="1.10.30.50">
    <property type="match status" value="1"/>
</dbReference>
<dbReference type="Pfam" id="PF13391">
    <property type="entry name" value="HNH_2"/>
    <property type="match status" value="1"/>
</dbReference>
<dbReference type="PIRSF" id="PIRSF030850">
    <property type="entry name" value="UCP030850"/>
    <property type="match status" value="1"/>
</dbReference>
<evidence type="ECO:0000313" key="3">
    <source>
        <dbReference type="Proteomes" id="UP000636888"/>
    </source>
</evidence>
<keyword evidence="3" id="KW-1185">Reference proteome</keyword>
<proteinExistence type="predicted"/>
<protein>
    <submittedName>
        <fullName evidence="2">HNH endonuclease</fullName>
    </submittedName>
</protein>
<evidence type="ECO:0000259" key="1">
    <source>
        <dbReference type="SMART" id="SM00507"/>
    </source>
</evidence>
<dbReference type="SMART" id="SM00507">
    <property type="entry name" value="HNHc"/>
    <property type="match status" value="1"/>
</dbReference>
<feature type="domain" description="HNH nuclease" evidence="1">
    <location>
        <begin position="205"/>
        <end position="262"/>
    </location>
</feature>
<evidence type="ECO:0000313" key="2">
    <source>
        <dbReference type="EMBL" id="MBJ6727180.1"/>
    </source>
</evidence>
<dbReference type="RefSeq" id="WP_199386097.1">
    <property type="nucleotide sequence ID" value="NZ_JAEMHM010000021.1"/>
</dbReference>
<keyword evidence="2" id="KW-0255">Endonuclease</keyword>
<accession>A0A8J7SA01</accession>
<dbReference type="EMBL" id="JAEMHM010000021">
    <property type="protein sequence ID" value="MBJ6727180.1"/>
    <property type="molecule type" value="Genomic_DNA"/>
</dbReference>
<dbReference type="GO" id="GO:0004519">
    <property type="term" value="F:endonuclease activity"/>
    <property type="evidence" value="ECO:0007669"/>
    <property type="project" value="UniProtKB-KW"/>
</dbReference>
<dbReference type="InterPro" id="IPR003615">
    <property type="entry name" value="HNH_nuc"/>
</dbReference>
<dbReference type="InterPro" id="IPR011396">
    <property type="entry name" value="PT_DNA_restrict"/>
</dbReference>
<dbReference type="Proteomes" id="UP000636888">
    <property type="component" value="Unassembled WGS sequence"/>
</dbReference>
<sequence length="325" mass="36909">MNLPICLKQFAGLNRATGSVWTEATKKRAPHKPLLLLAVLDLVARGVVTSPFVDVDRDLLELNDLFNLYWRRVVPLGQSSSIAFPFSRLAREPFWELVPRQGDVVTDAVINNTSSVTYLRRHVLGARIEEGLFHVMQSAEGREALRDALLVFCFSTEMQVALREQSAINREAIDYSRKLEERSHLPLVKEILEEESYRPAVRDQGFRRLVVTSYDHRCAVCGIRIITPEQYTAVEAAHIVPWCRSKNDDIRNGMALCKLCHWAFDNGMVGVSENYGVIVSRQISADGNAPGFLLTLAGRTIVGPEDKRTWPAHEYLTKHRQEWRL</sequence>
<gene>
    <name evidence="2" type="ORF">JFN93_20910</name>
</gene>
<organism evidence="2 3">
    <name type="scientific">Geomesophilobacter sediminis</name>
    <dbReference type="NCBI Taxonomy" id="2798584"/>
    <lineage>
        <taxon>Bacteria</taxon>
        <taxon>Pseudomonadati</taxon>
        <taxon>Thermodesulfobacteriota</taxon>
        <taxon>Desulfuromonadia</taxon>
        <taxon>Geobacterales</taxon>
        <taxon>Geobacteraceae</taxon>
        <taxon>Geomesophilobacter</taxon>
    </lineage>
</organism>
<dbReference type="CDD" id="cd00085">
    <property type="entry name" value="HNHc"/>
    <property type="match status" value="1"/>
</dbReference>
<dbReference type="AlphaFoldDB" id="A0A8J7SA01"/>
<keyword evidence="2" id="KW-0378">Hydrolase</keyword>
<reference evidence="2" key="1">
    <citation type="submission" date="2020-12" db="EMBL/GenBank/DDBJ databases">
        <title>Geomonas sp. Red875, isolated from river sediment.</title>
        <authorList>
            <person name="Xu Z."/>
            <person name="Zhang Z."/>
            <person name="Masuda Y."/>
            <person name="Itoh H."/>
            <person name="Senoo K."/>
        </authorList>
    </citation>
    <scope>NUCLEOTIDE SEQUENCE</scope>
    <source>
        <strain evidence="2">Red875</strain>
    </source>
</reference>